<sequence length="148" mass="15562">MSRQLDILAALRLMIRTALPSSDVDVIEADGDRVAPERLAPGGRVEIEYGDPGDPEIDLSPLTYNYEHAFPVTITAPHSSSGDSAAMIVADMLSDIAAAIKANRTLGGLVDHLDAYAPPIGDIFTLGASSARQAQAVLTAIYSTTDPL</sequence>
<evidence type="ECO:0000313" key="2">
    <source>
        <dbReference type="Proteomes" id="UP001220395"/>
    </source>
</evidence>
<keyword evidence="2" id="KW-1185">Reference proteome</keyword>
<evidence type="ECO:0008006" key="3">
    <source>
        <dbReference type="Google" id="ProtNLM"/>
    </source>
</evidence>
<name>A0ABY7TME7_9SPHN</name>
<dbReference type="EMBL" id="CP117411">
    <property type="protein sequence ID" value="WCT73931.1"/>
    <property type="molecule type" value="Genomic_DNA"/>
</dbReference>
<dbReference type="Proteomes" id="UP001220395">
    <property type="component" value="Chromosome"/>
</dbReference>
<organism evidence="1 2">
    <name type="scientific">Sphingomonas naphthae</name>
    <dbReference type="NCBI Taxonomy" id="1813468"/>
    <lineage>
        <taxon>Bacteria</taxon>
        <taxon>Pseudomonadati</taxon>
        <taxon>Pseudomonadota</taxon>
        <taxon>Alphaproteobacteria</taxon>
        <taxon>Sphingomonadales</taxon>
        <taxon>Sphingomonadaceae</taxon>
        <taxon>Sphingomonas</taxon>
    </lineage>
</organism>
<accession>A0ABY7TME7</accession>
<reference evidence="1 2" key="1">
    <citation type="submission" date="2023-02" db="EMBL/GenBank/DDBJ databases">
        <title>Genome sequence of Sphingomonas naphthae.</title>
        <authorList>
            <person name="Kim S."/>
            <person name="Heo J."/>
            <person name="Kwon S.-W."/>
        </authorList>
    </citation>
    <scope>NUCLEOTIDE SEQUENCE [LARGE SCALE GENOMIC DNA]</scope>
    <source>
        <strain evidence="1 2">KACC 18716</strain>
    </source>
</reference>
<evidence type="ECO:0000313" key="1">
    <source>
        <dbReference type="EMBL" id="WCT73931.1"/>
    </source>
</evidence>
<gene>
    <name evidence="1" type="ORF">PQ455_01475</name>
</gene>
<protein>
    <recommendedName>
        <fullName evidence="3">Acyl-CoA transferase</fullName>
    </recommendedName>
</protein>
<proteinExistence type="predicted"/>
<dbReference type="RefSeq" id="WP_273688574.1">
    <property type="nucleotide sequence ID" value="NZ_CP117411.1"/>
</dbReference>